<evidence type="ECO:0000259" key="13">
    <source>
        <dbReference type="PROSITE" id="PS50885"/>
    </source>
</evidence>
<evidence type="ECO:0000256" key="2">
    <source>
        <dbReference type="ARBA" id="ARBA00022475"/>
    </source>
</evidence>
<feature type="domain" description="HAMP" evidence="13">
    <location>
        <begin position="350"/>
        <end position="404"/>
    </location>
</feature>
<dbReference type="EMBL" id="BSOG01000002">
    <property type="protein sequence ID" value="GLR13186.1"/>
    <property type="molecule type" value="Genomic_DNA"/>
</dbReference>
<keyword evidence="15" id="KW-1185">Reference proteome</keyword>
<evidence type="ECO:0000256" key="3">
    <source>
        <dbReference type="ARBA" id="ARBA00022500"/>
    </source>
</evidence>
<comment type="similarity">
    <text evidence="8">Belongs to the methyl-accepting chemotaxis (MCP) protein family.</text>
</comment>
<dbReference type="Pfam" id="PF00672">
    <property type="entry name" value="HAMP"/>
    <property type="match status" value="1"/>
</dbReference>
<protein>
    <submittedName>
        <fullName evidence="14">Methyl-accepting chemotaxis protein</fullName>
    </submittedName>
</protein>
<keyword evidence="6 10" id="KW-0472">Membrane</keyword>
<dbReference type="CDD" id="cd12913">
    <property type="entry name" value="PDC1_MCP_like"/>
    <property type="match status" value="1"/>
</dbReference>
<keyword evidence="2" id="KW-1003">Cell membrane</keyword>
<evidence type="ECO:0000256" key="9">
    <source>
        <dbReference type="PROSITE-ProRule" id="PRU00284"/>
    </source>
</evidence>
<evidence type="ECO:0000256" key="6">
    <source>
        <dbReference type="ARBA" id="ARBA00023136"/>
    </source>
</evidence>
<comment type="subcellular location">
    <subcellularLocation>
        <location evidence="1">Cell membrane</location>
        <topology evidence="1">Multi-pass membrane protein</topology>
    </subcellularLocation>
</comment>
<feature type="domain" description="Methyl-accepting transducer" evidence="12">
    <location>
        <begin position="409"/>
        <end position="645"/>
    </location>
</feature>
<proteinExistence type="inferred from homology"/>
<keyword evidence="5 10" id="KW-1133">Transmembrane helix</keyword>
<evidence type="ECO:0000256" key="11">
    <source>
        <dbReference type="SAM" id="SignalP"/>
    </source>
</evidence>
<dbReference type="SUPFAM" id="SSF58104">
    <property type="entry name" value="Methyl-accepting chemotaxis protein (MCP) signaling domain"/>
    <property type="match status" value="1"/>
</dbReference>
<evidence type="ECO:0000256" key="7">
    <source>
        <dbReference type="ARBA" id="ARBA00023224"/>
    </source>
</evidence>
<dbReference type="InterPro" id="IPR033479">
    <property type="entry name" value="dCache_1"/>
</dbReference>
<dbReference type="SMART" id="SM00304">
    <property type="entry name" value="HAMP"/>
    <property type="match status" value="1"/>
</dbReference>
<dbReference type="Proteomes" id="UP001156706">
    <property type="component" value="Unassembled WGS sequence"/>
</dbReference>
<feature type="chain" id="PRO_5046495807" evidence="11">
    <location>
        <begin position="25"/>
        <end position="681"/>
    </location>
</feature>
<keyword evidence="11" id="KW-0732">Signal</keyword>
<evidence type="ECO:0000256" key="10">
    <source>
        <dbReference type="SAM" id="Phobius"/>
    </source>
</evidence>
<dbReference type="Gene3D" id="1.10.287.950">
    <property type="entry name" value="Methyl-accepting chemotaxis protein"/>
    <property type="match status" value="1"/>
</dbReference>
<sequence length="681" mass="73368">MPAALSFRTKILIVALLCATLALAAVVTAVSMQTRSLSRQQAYDSARSLAEYYAGYASAVFGAPANTARDMAGVFAGFKKHGPPDRKVMDGMLEATFQRQEKLYDLWVIFEPNALDGRDAEFTKNKLYYASGAYTPWLLRPDAKQPSTTKFFEYDHAEKEMTPEEQKKWDMDYFGQPYYIEPKNTKRDTAVEPYLDTDTNVLMMSYVAPVLADGQFIGVIGSDVPMRDLQATLNAQKPYETGFLSLISHAGVYASHPDASRINKPFDPQEIPKDAFEAARAGKAIVVEQDEYARFLVPVAIGSSATQWVLAVNIPIARIMAPTNQMLMVNIVIGAVALVLLAIVLGIAIGKVAQPLARLRDAMRELAGGEADLTRRLQVASQDEIGQTSQAFNRFIDSLADIVRAVKDNAVDLNGRINELAGHTRHISDSSAQQSSAAASSAASLEEMSTSISLIAQNASDAGKTSEQAERDALNAVEEVKQTAAEISKVDQAVRQQASTMAQLAQRAQAVSSVVATIREVADQTNLLALNAAIEAARAGEQGRGFAVVADEVRKLAERTAAATLEISQTISSIQQETDMAVSGIGTTLGQVEAGVTRSRSAAEQIAGIADTTRITAMGMRDIAVATREQSEASNLMANNVEQITSAIAQNDVALQQASNTSQQIASLAAELESLVQRFRT</sequence>
<dbReference type="InterPro" id="IPR004089">
    <property type="entry name" value="MCPsignal_dom"/>
</dbReference>
<dbReference type="PRINTS" id="PR00260">
    <property type="entry name" value="CHEMTRNSDUCR"/>
</dbReference>
<organism evidence="14 15">
    <name type="scientific">Chitinimonas prasina</name>
    <dbReference type="NCBI Taxonomy" id="1434937"/>
    <lineage>
        <taxon>Bacteria</taxon>
        <taxon>Pseudomonadati</taxon>
        <taxon>Pseudomonadota</taxon>
        <taxon>Betaproteobacteria</taxon>
        <taxon>Neisseriales</taxon>
        <taxon>Chitinibacteraceae</taxon>
        <taxon>Chitinimonas</taxon>
    </lineage>
</organism>
<evidence type="ECO:0000256" key="4">
    <source>
        <dbReference type="ARBA" id="ARBA00022692"/>
    </source>
</evidence>
<dbReference type="RefSeq" id="WP_284196296.1">
    <property type="nucleotide sequence ID" value="NZ_BSOG01000002.1"/>
</dbReference>
<comment type="caution">
    <text evidence="14">The sequence shown here is derived from an EMBL/GenBank/DDBJ whole genome shotgun (WGS) entry which is preliminary data.</text>
</comment>
<dbReference type="PROSITE" id="PS50885">
    <property type="entry name" value="HAMP"/>
    <property type="match status" value="1"/>
</dbReference>
<dbReference type="CDD" id="cd06225">
    <property type="entry name" value="HAMP"/>
    <property type="match status" value="1"/>
</dbReference>
<accession>A0ABQ5YIU1</accession>
<evidence type="ECO:0000256" key="5">
    <source>
        <dbReference type="ARBA" id="ARBA00022989"/>
    </source>
</evidence>
<evidence type="ECO:0000313" key="14">
    <source>
        <dbReference type="EMBL" id="GLR13186.1"/>
    </source>
</evidence>
<dbReference type="Pfam" id="PF00015">
    <property type="entry name" value="MCPsignal"/>
    <property type="match status" value="1"/>
</dbReference>
<keyword evidence="4 10" id="KW-0812">Transmembrane</keyword>
<feature type="signal peptide" evidence="11">
    <location>
        <begin position="1"/>
        <end position="24"/>
    </location>
</feature>
<feature type="transmembrane region" description="Helical" evidence="10">
    <location>
        <begin position="327"/>
        <end position="350"/>
    </location>
</feature>
<evidence type="ECO:0000256" key="1">
    <source>
        <dbReference type="ARBA" id="ARBA00004651"/>
    </source>
</evidence>
<evidence type="ECO:0000313" key="15">
    <source>
        <dbReference type="Proteomes" id="UP001156706"/>
    </source>
</evidence>
<evidence type="ECO:0000256" key="8">
    <source>
        <dbReference type="ARBA" id="ARBA00029447"/>
    </source>
</evidence>
<dbReference type="InterPro" id="IPR004090">
    <property type="entry name" value="Chemotax_Me-accpt_rcpt"/>
</dbReference>
<dbReference type="PROSITE" id="PS50111">
    <property type="entry name" value="CHEMOTAXIS_TRANSDUC_2"/>
    <property type="match status" value="1"/>
</dbReference>
<gene>
    <name evidence="14" type="ORF">GCM10007907_19760</name>
</gene>
<dbReference type="CDD" id="cd11386">
    <property type="entry name" value="MCP_signal"/>
    <property type="match status" value="1"/>
</dbReference>
<keyword evidence="7 9" id="KW-0807">Transducer</keyword>
<evidence type="ECO:0000259" key="12">
    <source>
        <dbReference type="PROSITE" id="PS50111"/>
    </source>
</evidence>
<dbReference type="SMART" id="SM00283">
    <property type="entry name" value="MA"/>
    <property type="match status" value="1"/>
</dbReference>
<reference evidence="15" key="1">
    <citation type="journal article" date="2019" name="Int. J. Syst. Evol. Microbiol.">
        <title>The Global Catalogue of Microorganisms (GCM) 10K type strain sequencing project: providing services to taxonomists for standard genome sequencing and annotation.</title>
        <authorList>
            <consortium name="The Broad Institute Genomics Platform"/>
            <consortium name="The Broad Institute Genome Sequencing Center for Infectious Disease"/>
            <person name="Wu L."/>
            <person name="Ma J."/>
        </authorList>
    </citation>
    <scope>NUCLEOTIDE SEQUENCE [LARGE SCALE GENOMIC DNA]</scope>
    <source>
        <strain evidence="15">NBRC 110044</strain>
    </source>
</reference>
<dbReference type="SUPFAM" id="SSF103190">
    <property type="entry name" value="Sensory domain-like"/>
    <property type="match status" value="1"/>
</dbReference>
<dbReference type="InterPro" id="IPR003660">
    <property type="entry name" value="HAMP_dom"/>
</dbReference>
<dbReference type="PANTHER" id="PTHR32089:SF112">
    <property type="entry name" value="LYSOZYME-LIKE PROTEIN-RELATED"/>
    <property type="match status" value="1"/>
</dbReference>
<dbReference type="PANTHER" id="PTHR32089">
    <property type="entry name" value="METHYL-ACCEPTING CHEMOTAXIS PROTEIN MCPB"/>
    <property type="match status" value="1"/>
</dbReference>
<dbReference type="InterPro" id="IPR029151">
    <property type="entry name" value="Sensor-like_sf"/>
</dbReference>
<name>A0ABQ5YIU1_9NEIS</name>
<keyword evidence="3" id="KW-0145">Chemotaxis</keyword>
<dbReference type="Pfam" id="PF02743">
    <property type="entry name" value="dCache_1"/>
    <property type="match status" value="1"/>
</dbReference>
<dbReference type="Gene3D" id="3.30.450.20">
    <property type="entry name" value="PAS domain"/>
    <property type="match status" value="2"/>
</dbReference>